<feature type="compositionally biased region" description="Low complexity" evidence="1">
    <location>
        <begin position="150"/>
        <end position="159"/>
    </location>
</feature>
<dbReference type="GeneID" id="28978118"/>
<reference evidence="2 3" key="1">
    <citation type="journal article" date="2015" name="Front. Microbiol.">
        <title>Genome sequence of the plant growth promoting endophytic yeast Rhodotorula graminis WP1.</title>
        <authorList>
            <person name="Firrincieli A."/>
            <person name="Otillar R."/>
            <person name="Salamov A."/>
            <person name="Schmutz J."/>
            <person name="Khan Z."/>
            <person name="Redman R.S."/>
            <person name="Fleck N.D."/>
            <person name="Lindquist E."/>
            <person name="Grigoriev I.V."/>
            <person name="Doty S.L."/>
        </authorList>
    </citation>
    <scope>NUCLEOTIDE SEQUENCE [LARGE SCALE GENOMIC DNA]</scope>
    <source>
        <strain evidence="2 3">WP1</strain>
    </source>
</reference>
<proteinExistence type="predicted"/>
<name>A0A0P9IUZ4_RHOGW</name>
<sequence length="245" mass="23802">MVLLQLTSALHSASKRSPGASPSSGGPALDLGQDAPWASSSDAKKGSAALTPRTASTSPSSSPPPPPPPPPPAPRPPRPAAPPPTRTGLAALRRAQQALSAKPAPPIGSSANPLVLDSSSSSGDESDVQVVHERPAGAGQAGEAGKGRRAASGAAASAAAGGGRAGGGGGAGGSGSAAKKALASTGLRGAPSKRALQEQESARKALEVRAKKGLLTEDEKVRYATMQALQASGKAKGGDEACVVS</sequence>
<dbReference type="RefSeq" id="XP_018269405.1">
    <property type="nucleotide sequence ID" value="XM_018417670.1"/>
</dbReference>
<dbReference type="STRING" id="578459.A0A0P9IUZ4"/>
<feature type="compositionally biased region" description="Low complexity" evidence="1">
    <location>
        <begin position="15"/>
        <end position="28"/>
    </location>
</feature>
<feature type="compositionally biased region" description="Gly residues" evidence="1">
    <location>
        <begin position="160"/>
        <end position="175"/>
    </location>
</feature>
<organism evidence="2 3">
    <name type="scientific">Rhodotorula graminis (strain WP1)</name>
    <dbReference type="NCBI Taxonomy" id="578459"/>
    <lineage>
        <taxon>Eukaryota</taxon>
        <taxon>Fungi</taxon>
        <taxon>Dikarya</taxon>
        <taxon>Basidiomycota</taxon>
        <taxon>Pucciniomycotina</taxon>
        <taxon>Microbotryomycetes</taxon>
        <taxon>Sporidiobolales</taxon>
        <taxon>Sporidiobolaceae</taxon>
        <taxon>Rhodotorula</taxon>
    </lineage>
</organism>
<gene>
    <name evidence="2" type="ORF">RHOBADRAFT_55111</name>
</gene>
<feature type="compositionally biased region" description="Low complexity" evidence="1">
    <location>
        <begin position="176"/>
        <end position="186"/>
    </location>
</feature>
<evidence type="ECO:0000313" key="2">
    <source>
        <dbReference type="EMBL" id="KPV73356.1"/>
    </source>
</evidence>
<feature type="compositionally biased region" description="Polar residues" evidence="1">
    <location>
        <begin position="1"/>
        <end position="11"/>
    </location>
</feature>
<feature type="compositionally biased region" description="Low complexity" evidence="1">
    <location>
        <begin position="38"/>
        <end position="60"/>
    </location>
</feature>
<feature type="region of interest" description="Disordered" evidence="1">
    <location>
        <begin position="1"/>
        <end position="201"/>
    </location>
</feature>
<feature type="compositionally biased region" description="Low complexity" evidence="1">
    <location>
        <begin position="109"/>
        <end position="123"/>
    </location>
</feature>
<dbReference type="AlphaFoldDB" id="A0A0P9IUZ4"/>
<dbReference type="EMBL" id="KQ474083">
    <property type="protein sequence ID" value="KPV73356.1"/>
    <property type="molecule type" value="Genomic_DNA"/>
</dbReference>
<accession>A0A0P9IUZ4</accession>
<evidence type="ECO:0000256" key="1">
    <source>
        <dbReference type="SAM" id="MobiDB-lite"/>
    </source>
</evidence>
<keyword evidence="3" id="KW-1185">Reference proteome</keyword>
<feature type="compositionally biased region" description="Pro residues" evidence="1">
    <location>
        <begin position="61"/>
        <end position="85"/>
    </location>
</feature>
<feature type="compositionally biased region" description="Low complexity" evidence="1">
    <location>
        <begin position="86"/>
        <end position="99"/>
    </location>
</feature>
<dbReference type="Proteomes" id="UP000053890">
    <property type="component" value="Unassembled WGS sequence"/>
</dbReference>
<dbReference type="OrthoDB" id="431929at2759"/>
<evidence type="ECO:0000313" key="3">
    <source>
        <dbReference type="Proteomes" id="UP000053890"/>
    </source>
</evidence>
<protein>
    <submittedName>
        <fullName evidence="2">Uncharacterized protein</fullName>
    </submittedName>
</protein>